<keyword evidence="6" id="KW-1185">Reference proteome</keyword>
<feature type="repeat" description="ANK" evidence="2">
    <location>
        <begin position="651"/>
        <end position="683"/>
    </location>
</feature>
<dbReference type="SMART" id="SM00248">
    <property type="entry name" value="ANK"/>
    <property type="match status" value="6"/>
</dbReference>
<name>A0AAV9VSL4_9PEZI</name>
<comment type="caution">
    <text evidence="5">The sequence shown here is derived from an EMBL/GenBank/DDBJ whole genome shotgun (WGS) entry which is preliminary data.</text>
</comment>
<dbReference type="Pfam" id="PF12796">
    <property type="entry name" value="Ank_2"/>
    <property type="match status" value="2"/>
</dbReference>
<dbReference type="InterPro" id="IPR054471">
    <property type="entry name" value="GPIID_WHD"/>
</dbReference>
<sequence>MANTFNNTAGTIGYQGSVNNYGSMVFDVVNNQDRRAREIEFLTRIGKIPYRDRKDRNPERIPGTCEWFVAHGLFQEWQESKSSRMLWVSADPGCGKSVLAKYLVDSVLDTESRTTCYFFFKDDFEDQRNVVSALCSILHQLFRRKPALLSDTILKEFEDGPVIFTSSFNSLWDTLLSAAKDKRAGEIICLLDAIDECEDNGRSQLAKALCKLYGTRSDFNLKFLLTSRPYSEIRQGFHILEIPGLPVIHLSGESEVEMEKISREIDVFIRVSVRNIGTRSELTPDEQQLLLRELTRVPNRTYLWVHLTLDSIKSDININQTKLTEVASNLPKTVDEAYNKILSKSHNFEEAKKLLQIVIAAARPLTLKEMSLALDLRGNHQSYEDLALRPEERFRRNVRDLCGLFVTIVDSSIYLFHQTAKEFLVQNDLANPTNNDLIWKYSIQPRDSHRVLAKICIQHLFFAEFETNFLDKDAILSEYVESHVFLGYSAKYWMTHLHKSEIEPDETESIMKLCDSNSKRCLTWLRVYWTSTNTDFPENFTKLMIASYFGLATVVKLILKSDGIDPNSKDDTYGRSALSWAAGNGFDVVVEHLIKASGWKDMWLSFRGRDQVNSVDRYGRAPLVYAVWNRHVATIELLLKAGARVDSADEIGGTPLSYAICSGNDEVAKLLFKDGTTVDLRDDRSRGLLLSAAEKGHEAVVKLLLEAGKVGPDIRDALERTPLSQAVEGGRVAIAQFLLDQKVKTDYQYYIVSESIGCLCELVLDWWLILPFLNMADSK</sequence>
<keyword evidence="2" id="KW-0040">ANK repeat</keyword>
<dbReference type="Proteomes" id="UP001370758">
    <property type="component" value="Unassembled WGS sequence"/>
</dbReference>
<evidence type="ECO:0000259" key="3">
    <source>
        <dbReference type="Pfam" id="PF22939"/>
    </source>
</evidence>
<feature type="repeat" description="ANK" evidence="2">
    <location>
        <begin position="618"/>
        <end position="650"/>
    </location>
</feature>
<dbReference type="PANTHER" id="PTHR10039">
    <property type="entry name" value="AMELOGENIN"/>
    <property type="match status" value="1"/>
</dbReference>
<organism evidence="5 6">
    <name type="scientific">Arthrobotrys musiformis</name>
    <dbReference type="NCBI Taxonomy" id="47236"/>
    <lineage>
        <taxon>Eukaryota</taxon>
        <taxon>Fungi</taxon>
        <taxon>Dikarya</taxon>
        <taxon>Ascomycota</taxon>
        <taxon>Pezizomycotina</taxon>
        <taxon>Orbiliomycetes</taxon>
        <taxon>Orbiliales</taxon>
        <taxon>Orbiliaceae</taxon>
        <taxon>Arthrobotrys</taxon>
    </lineage>
</organism>
<dbReference type="AlphaFoldDB" id="A0AAV9VSL4"/>
<evidence type="ECO:0000256" key="2">
    <source>
        <dbReference type="PROSITE-ProRule" id="PRU00023"/>
    </source>
</evidence>
<proteinExistence type="predicted"/>
<gene>
    <name evidence="5" type="ORF">TWF481_002563</name>
</gene>
<dbReference type="InterPro" id="IPR002110">
    <property type="entry name" value="Ankyrin_rpt"/>
</dbReference>
<accession>A0AAV9VSL4</accession>
<dbReference type="PROSITE" id="PS50088">
    <property type="entry name" value="ANK_REPEAT"/>
    <property type="match status" value="2"/>
</dbReference>
<dbReference type="SUPFAM" id="SSF52540">
    <property type="entry name" value="P-loop containing nucleoside triphosphate hydrolases"/>
    <property type="match status" value="1"/>
</dbReference>
<dbReference type="InterPro" id="IPR056884">
    <property type="entry name" value="NPHP3-like_N"/>
</dbReference>
<evidence type="ECO:0000259" key="4">
    <source>
        <dbReference type="Pfam" id="PF24883"/>
    </source>
</evidence>
<dbReference type="Gene3D" id="1.25.40.20">
    <property type="entry name" value="Ankyrin repeat-containing domain"/>
    <property type="match status" value="2"/>
</dbReference>
<dbReference type="Pfam" id="PF24883">
    <property type="entry name" value="NPHP3_N"/>
    <property type="match status" value="1"/>
</dbReference>
<dbReference type="Gene3D" id="3.40.50.300">
    <property type="entry name" value="P-loop containing nucleotide triphosphate hydrolases"/>
    <property type="match status" value="1"/>
</dbReference>
<protein>
    <recommendedName>
        <fullName evidence="7">NACHT domain-containing protein</fullName>
    </recommendedName>
</protein>
<evidence type="ECO:0000256" key="1">
    <source>
        <dbReference type="ARBA" id="ARBA00022737"/>
    </source>
</evidence>
<dbReference type="InterPro" id="IPR027417">
    <property type="entry name" value="P-loop_NTPase"/>
</dbReference>
<dbReference type="SUPFAM" id="SSF48403">
    <property type="entry name" value="Ankyrin repeat"/>
    <property type="match status" value="1"/>
</dbReference>
<dbReference type="Pfam" id="PF22939">
    <property type="entry name" value="WHD_GPIID"/>
    <property type="match status" value="1"/>
</dbReference>
<dbReference type="PROSITE" id="PS50297">
    <property type="entry name" value="ANK_REP_REGION"/>
    <property type="match status" value="2"/>
</dbReference>
<reference evidence="5 6" key="1">
    <citation type="submission" date="2023-08" db="EMBL/GenBank/DDBJ databases">
        <authorList>
            <person name="Palmer J.M."/>
        </authorList>
    </citation>
    <scope>NUCLEOTIDE SEQUENCE [LARGE SCALE GENOMIC DNA]</scope>
    <source>
        <strain evidence="5 6">TWF481</strain>
    </source>
</reference>
<evidence type="ECO:0000313" key="5">
    <source>
        <dbReference type="EMBL" id="KAK6495514.1"/>
    </source>
</evidence>
<keyword evidence="1" id="KW-0677">Repeat</keyword>
<dbReference type="EMBL" id="JAVHJL010000012">
    <property type="protein sequence ID" value="KAK6495514.1"/>
    <property type="molecule type" value="Genomic_DNA"/>
</dbReference>
<evidence type="ECO:0008006" key="7">
    <source>
        <dbReference type="Google" id="ProtNLM"/>
    </source>
</evidence>
<evidence type="ECO:0000313" key="6">
    <source>
        <dbReference type="Proteomes" id="UP001370758"/>
    </source>
</evidence>
<feature type="domain" description="Nephrocystin 3-like N-terminal" evidence="4">
    <location>
        <begin position="63"/>
        <end position="228"/>
    </location>
</feature>
<dbReference type="PANTHER" id="PTHR10039:SF14">
    <property type="entry name" value="NACHT DOMAIN-CONTAINING PROTEIN"/>
    <property type="match status" value="1"/>
</dbReference>
<dbReference type="InterPro" id="IPR036770">
    <property type="entry name" value="Ankyrin_rpt-contain_sf"/>
</dbReference>
<feature type="domain" description="GPI inositol-deacylase winged helix" evidence="3">
    <location>
        <begin position="346"/>
        <end position="430"/>
    </location>
</feature>